<dbReference type="Gene3D" id="2.30.29.170">
    <property type="match status" value="1"/>
</dbReference>
<dbReference type="PANTHER" id="PTHR43109">
    <property type="entry name" value="NUCLEOSIDE DIPHOSPHATE KINASE 7"/>
    <property type="match status" value="1"/>
</dbReference>
<dbReference type="PANTHER" id="PTHR43109:SF2">
    <property type="entry name" value="NUCLEOSIDE DIPHOSPHATE KINASE 7"/>
    <property type="match status" value="1"/>
</dbReference>
<keyword evidence="4" id="KW-0206">Cytoskeleton</keyword>
<gene>
    <name evidence="8" type="ORF">P43SY_009562</name>
</gene>
<dbReference type="Proteomes" id="UP001209570">
    <property type="component" value="Unassembled WGS sequence"/>
</dbReference>
<dbReference type="InterPro" id="IPR037993">
    <property type="entry name" value="NDPk7B"/>
</dbReference>
<dbReference type="SMART" id="SM00562">
    <property type="entry name" value="NDK"/>
    <property type="match status" value="1"/>
</dbReference>
<comment type="caution">
    <text evidence="6">Lacks conserved residue(s) required for the propagation of feature annotation.</text>
</comment>
<evidence type="ECO:0000259" key="7">
    <source>
        <dbReference type="PROSITE" id="PS51336"/>
    </source>
</evidence>
<evidence type="ECO:0000256" key="5">
    <source>
        <dbReference type="ARBA" id="ARBA00023273"/>
    </source>
</evidence>
<dbReference type="SMART" id="SM00676">
    <property type="entry name" value="DM10"/>
    <property type="match status" value="1"/>
</dbReference>
<keyword evidence="3" id="KW-0963">Cytoplasm</keyword>
<organism evidence="8 9">
    <name type="scientific">Pythium insidiosum</name>
    <name type="common">Pythiosis disease agent</name>
    <dbReference type="NCBI Taxonomy" id="114742"/>
    <lineage>
        <taxon>Eukaryota</taxon>
        <taxon>Sar</taxon>
        <taxon>Stramenopiles</taxon>
        <taxon>Oomycota</taxon>
        <taxon>Peronosporomycetes</taxon>
        <taxon>Pythiales</taxon>
        <taxon>Pythiaceae</taxon>
        <taxon>Pythium</taxon>
    </lineage>
</organism>
<feature type="domain" description="DM10" evidence="7">
    <location>
        <begin position="5"/>
        <end position="94"/>
    </location>
</feature>
<dbReference type="InterPro" id="IPR034907">
    <property type="entry name" value="NDK-like_dom"/>
</dbReference>
<dbReference type="PROSITE" id="PS51336">
    <property type="entry name" value="DM10"/>
    <property type="match status" value="1"/>
</dbReference>
<dbReference type="InterPro" id="IPR036850">
    <property type="entry name" value="NDK-like_dom_sf"/>
</dbReference>
<name>A0AAD5Q9X8_PYTIN</name>
<dbReference type="CDD" id="cd04412">
    <property type="entry name" value="NDPk7B"/>
    <property type="match status" value="1"/>
</dbReference>
<dbReference type="Gene3D" id="3.30.70.141">
    <property type="entry name" value="Nucleoside diphosphate kinase-like domain"/>
    <property type="match status" value="2"/>
</dbReference>
<dbReference type="EMBL" id="JAKCXM010000088">
    <property type="protein sequence ID" value="KAJ0403132.1"/>
    <property type="molecule type" value="Genomic_DNA"/>
</dbReference>
<comment type="subcellular location">
    <subcellularLocation>
        <location evidence="1">Cell projection</location>
        <location evidence="1">Cilium</location>
    </subcellularLocation>
    <subcellularLocation>
        <location evidence="2">Cytoplasm</location>
        <location evidence="2">Cytoskeleton</location>
    </subcellularLocation>
</comment>
<accession>A0AAD5Q9X8</accession>
<evidence type="ECO:0000256" key="6">
    <source>
        <dbReference type="PROSITE-ProRule" id="PRU00706"/>
    </source>
</evidence>
<evidence type="ECO:0000256" key="4">
    <source>
        <dbReference type="ARBA" id="ARBA00023212"/>
    </source>
</evidence>
<evidence type="ECO:0000256" key="2">
    <source>
        <dbReference type="ARBA" id="ARBA00004245"/>
    </source>
</evidence>
<evidence type="ECO:0000256" key="3">
    <source>
        <dbReference type="ARBA" id="ARBA00022490"/>
    </source>
</evidence>
<comment type="caution">
    <text evidence="8">The sequence shown here is derived from an EMBL/GenBank/DDBJ whole genome shotgun (WGS) entry which is preliminary data.</text>
</comment>
<reference evidence="8" key="1">
    <citation type="submission" date="2021-12" db="EMBL/GenBank/DDBJ databases">
        <title>Prjna785345.</title>
        <authorList>
            <person name="Rujirawat T."/>
            <person name="Krajaejun T."/>
        </authorList>
    </citation>
    <scope>NUCLEOTIDE SEQUENCE</scope>
    <source>
        <strain evidence="8">Pi057C3</strain>
    </source>
</reference>
<protein>
    <recommendedName>
        <fullName evidence="7">DM10 domain-containing protein</fullName>
    </recommendedName>
</protein>
<dbReference type="SUPFAM" id="SSF54919">
    <property type="entry name" value="Nucleoside diphosphate kinase, NDK"/>
    <property type="match status" value="2"/>
</dbReference>
<comment type="similarity">
    <text evidence="6">Belongs to the NDK family.</text>
</comment>
<keyword evidence="5" id="KW-0966">Cell projection</keyword>
<dbReference type="GO" id="GO:0005879">
    <property type="term" value="C:axonemal microtubule"/>
    <property type="evidence" value="ECO:0007669"/>
    <property type="project" value="TreeGrafter"/>
</dbReference>
<keyword evidence="9" id="KW-1185">Reference proteome</keyword>
<evidence type="ECO:0000256" key="1">
    <source>
        <dbReference type="ARBA" id="ARBA00004138"/>
    </source>
</evidence>
<proteinExistence type="inferred from homology"/>
<dbReference type="InterPro" id="IPR006602">
    <property type="entry name" value="DM10_dom"/>
</dbReference>
<evidence type="ECO:0000313" key="8">
    <source>
        <dbReference type="EMBL" id="KAJ0403132.1"/>
    </source>
</evidence>
<dbReference type="AlphaFoldDB" id="A0AAD5Q9X8"/>
<dbReference type="Pfam" id="PF00334">
    <property type="entry name" value="NDK"/>
    <property type="match status" value="2"/>
</dbReference>
<evidence type="ECO:0000313" key="9">
    <source>
        <dbReference type="Proteomes" id="UP001209570"/>
    </source>
</evidence>
<sequence>MQTIRDTIYSFKARWFDPHAQLNRQFHVRYFADSHNVEILDTKSNKLFLKKSELPASLSPRDFFLGAKVLLYGRHFELLDYLDPFTAERLGRQQQKAVLVVQHASLLATSLGTLLDALQRQHLALAALKMLRVRRADAEAFLEFHRSAADFADRVERLSGAPVVAVELVADQCLDKLKQFVPALLARFGVDALALDCSATVLEAQRYREFFFETPHGATAQLKHCTCCVILPHILKEGLAGEVIEAIQQGPDVRITAMELFNLDRTTAAEFLEVYEGVVPHFNETVDHFTTGPCIALELVGKHPESVVAKFREHMGPWDVEMAKELKPHTVRARFGHDRVRNAVHCTDLAEDGVLECEYFFDILSKRQVKSS</sequence>
<dbReference type="PROSITE" id="PS51374">
    <property type="entry name" value="NDPK_LIKE"/>
    <property type="match status" value="2"/>
</dbReference>